<comment type="function">
    <text evidence="6">Catalyzes the release of premature peptidyl moieties from peptidyl-tRNA molecules trapped in stalled 50S ribosomal subunits, and thus maintains levels of free tRNAs and 50S ribosomes.</text>
</comment>
<dbReference type="GO" id="GO:0005737">
    <property type="term" value="C:cytoplasm"/>
    <property type="evidence" value="ECO:0007669"/>
    <property type="project" value="UniProtKB-SubCell"/>
</dbReference>
<evidence type="ECO:0000256" key="5">
    <source>
        <dbReference type="ARBA" id="ARBA00050038"/>
    </source>
</evidence>
<keyword evidence="3 6" id="KW-0378">Hydrolase</keyword>
<comment type="function">
    <text evidence="6">Hydrolyzes ribosome-free peptidyl-tRNAs (with 1 or more amino acids incorporated), which drop off the ribosome during protein synthesis, or as a result of ribosome stalling.</text>
</comment>
<name>A0A0C1H2H3_9BACT</name>
<evidence type="ECO:0000256" key="4">
    <source>
        <dbReference type="ARBA" id="ARBA00022884"/>
    </source>
</evidence>
<feature type="site" description="Discriminates between blocked and unblocked aminoacyl-tRNA" evidence="6">
    <location>
        <position position="16"/>
    </location>
</feature>
<sequence length="225" mass="25087">MTTSTSQSYLFVGLGNPGLQYELTRHNMGYLVIKSLANKLGWSFKEDKRFNALISKGMVENKSIHLILPLTYMNLSGTAVKRYLDFFKLPMTNLFVVTDDISLSFGKLKLKTMGNAGGHNGLKSVETHLGTSHYNRLKMGIGHPGEKNLASYVLDVFTQEELQVLATFVDRGVEVLLRLIKESVSQVMNAVNTTPSKDRLMPLPKKLKKALEKESIDLTKPPLQG</sequence>
<keyword evidence="2 6" id="KW-0820">tRNA-binding</keyword>
<evidence type="ECO:0000256" key="1">
    <source>
        <dbReference type="ARBA" id="ARBA00013260"/>
    </source>
</evidence>
<evidence type="ECO:0000256" key="6">
    <source>
        <dbReference type="HAMAP-Rule" id="MF_00083"/>
    </source>
</evidence>
<dbReference type="PATRIC" id="fig|362787.3.peg.1112"/>
<gene>
    <name evidence="6 7" type="primary">pth</name>
    <name evidence="7" type="ORF">DB44_CW00320</name>
</gene>
<dbReference type="GO" id="GO:0006515">
    <property type="term" value="P:protein quality control for misfolded or incompletely synthesized proteins"/>
    <property type="evidence" value="ECO:0007669"/>
    <property type="project" value="UniProtKB-UniRule"/>
</dbReference>
<reference evidence="7 8" key="1">
    <citation type="journal article" date="2014" name="Mol. Biol. Evol.">
        <title>Massive expansion of Ubiquitination-related gene families within the Chlamydiae.</title>
        <authorList>
            <person name="Domman D."/>
            <person name="Collingro A."/>
            <person name="Lagkouvardos I."/>
            <person name="Gehre L."/>
            <person name="Weinmaier T."/>
            <person name="Rattei T."/>
            <person name="Subtil A."/>
            <person name="Horn M."/>
        </authorList>
    </citation>
    <scope>NUCLEOTIDE SEQUENCE [LARGE SCALE GENOMIC DNA]</scope>
    <source>
        <strain evidence="7 8">EI2</strain>
    </source>
</reference>
<evidence type="ECO:0000313" key="7">
    <source>
        <dbReference type="EMBL" id="KIC71859.1"/>
    </source>
</evidence>
<dbReference type="PANTHER" id="PTHR17224">
    <property type="entry name" value="PEPTIDYL-TRNA HYDROLASE"/>
    <property type="match status" value="1"/>
</dbReference>
<dbReference type="GO" id="GO:0000049">
    <property type="term" value="F:tRNA binding"/>
    <property type="evidence" value="ECO:0007669"/>
    <property type="project" value="UniProtKB-UniRule"/>
</dbReference>
<dbReference type="HAMAP" id="MF_00083">
    <property type="entry name" value="Pept_tRNA_hydro_bact"/>
    <property type="match status" value="1"/>
</dbReference>
<proteinExistence type="inferred from homology"/>
<dbReference type="Gene3D" id="3.40.50.1470">
    <property type="entry name" value="Peptidyl-tRNA hydrolase"/>
    <property type="match status" value="1"/>
</dbReference>
<dbReference type="CDD" id="cd00462">
    <property type="entry name" value="PTH"/>
    <property type="match status" value="1"/>
</dbReference>
<dbReference type="EMBL" id="JSAN01000069">
    <property type="protein sequence ID" value="KIC71859.1"/>
    <property type="molecule type" value="Genomic_DNA"/>
</dbReference>
<evidence type="ECO:0000313" key="8">
    <source>
        <dbReference type="Proteomes" id="UP000031465"/>
    </source>
</evidence>
<comment type="similarity">
    <text evidence="6">Belongs to the PTH family.</text>
</comment>
<feature type="binding site" evidence="6">
    <location>
        <position position="120"/>
    </location>
    <ligand>
        <name>tRNA</name>
        <dbReference type="ChEBI" id="CHEBI:17843"/>
    </ligand>
</feature>
<organism evidence="7 8">
    <name type="scientific">Candidatus Protochlamydia amoebophila</name>
    <dbReference type="NCBI Taxonomy" id="362787"/>
    <lineage>
        <taxon>Bacteria</taxon>
        <taxon>Pseudomonadati</taxon>
        <taxon>Chlamydiota</taxon>
        <taxon>Chlamydiia</taxon>
        <taxon>Parachlamydiales</taxon>
        <taxon>Parachlamydiaceae</taxon>
        <taxon>Candidatus Protochlamydia</taxon>
    </lineage>
</organism>
<feature type="site" description="Stabilizes the basic form of H active site to accept a proton" evidence="6">
    <location>
        <position position="99"/>
    </location>
</feature>
<comment type="catalytic activity">
    <reaction evidence="6">
        <text>an N-acyl-L-alpha-aminoacyl-tRNA + H2O = an N-acyl-L-amino acid + a tRNA + H(+)</text>
        <dbReference type="Rhea" id="RHEA:54448"/>
        <dbReference type="Rhea" id="RHEA-COMP:10123"/>
        <dbReference type="Rhea" id="RHEA-COMP:13883"/>
        <dbReference type="ChEBI" id="CHEBI:15377"/>
        <dbReference type="ChEBI" id="CHEBI:15378"/>
        <dbReference type="ChEBI" id="CHEBI:59874"/>
        <dbReference type="ChEBI" id="CHEBI:78442"/>
        <dbReference type="ChEBI" id="CHEBI:138191"/>
        <dbReference type="EC" id="3.1.1.29"/>
    </reaction>
</comment>
<dbReference type="GO" id="GO:0004045">
    <property type="term" value="F:peptidyl-tRNA hydrolase activity"/>
    <property type="evidence" value="ECO:0007669"/>
    <property type="project" value="UniProtKB-UniRule"/>
</dbReference>
<dbReference type="InterPro" id="IPR036416">
    <property type="entry name" value="Pept_tRNA_hydro_sf"/>
</dbReference>
<dbReference type="FunFam" id="3.40.50.1470:FF:000001">
    <property type="entry name" value="Peptidyl-tRNA hydrolase"/>
    <property type="match status" value="1"/>
</dbReference>
<comment type="subunit">
    <text evidence="6">Monomer.</text>
</comment>
<dbReference type="GO" id="GO:0072344">
    <property type="term" value="P:rescue of stalled ribosome"/>
    <property type="evidence" value="ECO:0007669"/>
    <property type="project" value="UniProtKB-UniRule"/>
</dbReference>
<dbReference type="NCBIfam" id="TIGR00447">
    <property type="entry name" value="pth"/>
    <property type="match status" value="1"/>
</dbReference>
<keyword evidence="6" id="KW-0963">Cytoplasm</keyword>
<dbReference type="PANTHER" id="PTHR17224:SF1">
    <property type="entry name" value="PEPTIDYL-TRNA HYDROLASE"/>
    <property type="match status" value="1"/>
</dbReference>
<dbReference type="InterPro" id="IPR001328">
    <property type="entry name" value="Pept_tRNA_hydro"/>
</dbReference>
<keyword evidence="4 6" id="KW-0694">RNA-binding</keyword>
<feature type="binding site" evidence="6">
    <location>
        <position position="74"/>
    </location>
    <ligand>
        <name>tRNA</name>
        <dbReference type="ChEBI" id="CHEBI:17843"/>
    </ligand>
</feature>
<dbReference type="EC" id="3.1.1.29" evidence="1 6"/>
<dbReference type="Pfam" id="PF01195">
    <property type="entry name" value="Pept_tRNA_hydro"/>
    <property type="match status" value="1"/>
</dbReference>
<dbReference type="RefSeq" id="WP_080503305.1">
    <property type="nucleotide sequence ID" value="NZ_JSAN01000069.1"/>
</dbReference>
<dbReference type="AlphaFoldDB" id="A0A0C1H2H3"/>
<feature type="active site" description="Proton acceptor" evidence="6">
    <location>
        <position position="26"/>
    </location>
</feature>
<feature type="binding site" evidence="6">
    <location>
        <position position="21"/>
    </location>
    <ligand>
        <name>tRNA</name>
        <dbReference type="ChEBI" id="CHEBI:17843"/>
    </ligand>
</feature>
<feature type="binding site" evidence="6">
    <location>
        <position position="72"/>
    </location>
    <ligand>
        <name>tRNA</name>
        <dbReference type="ChEBI" id="CHEBI:17843"/>
    </ligand>
</feature>
<protein>
    <recommendedName>
        <fullName evidence="5 6">Peptidyl-tRNA hydrolase</fullName>
        <shortName evidence="6">Pth</shortName>
        <ecNumber evidence="1 6">3.1.1.29</ecNumber>
    </recommendedName>
</protein>
<comment type="subcellular location">
    <subcellularLocation>
        <location evidence="6">Cytoplasm</location>
    </subcellularLocation>
</comment>
<dbReference type="Proteomes" id="UP000031465">
    <property type="component" value="Unassembled WGS sequence"/>
</dbReference>
<dbReference type="SUPFAM" id="SSF53178">
    <property type="entry name" value="Peptidyl-tRNA hydrolase-like"/>
    <property type="match status" value="1"/>
</dbReference>
<evidence type="ECO:0000256" key="2">
    <source>
        <dbReference type="ARBA" id="ARBA00022555"/>
    </source>
</evidence>
<evidence type="ECO:0000256" key="3">
    <source>
        <dbReference type="ARBA" id="ARBA00022801"/>
    </source>
</evidence>
<accession>A0A0C1H2H3</accession>
<comment type="caution">
    <text evidence="7">The sequence shown here is derived from an EMBL/GenBank/DDBJ whole genome shotgun (WGS) entry which is preliminary data.</text>
</comment>